<dbReference type="OrthoDB" id="928930at2"/>
<feature type="region of interest" description="Disordered" evidence="1">
    <location>
        <begin position="1"/>
        <end position="24"/>
    </location>
</feature>
<keyword evidence="2" id="KW-0808">Transferase</keyword>
<evidence type="ECO:0000313" key="3">
    <source>
        <dbReference type="Proteomes" id="UP000285530"/>
    </source>
</evidence>
<proteinExistence type="predicted"/>
<keyword evidence="3" id="KW-1185">Reference proteome</keyword>
<dbReference type="Pfam" id="PF13704">
    <property type="entry name" value="Glyco_tranf_2_4"/>
    <property type="match status" value="1"/>
</dbReference>
<dbReference type="SUPFAM" id="SSF53448">
    <property type="entry name" value="Nucleotide-diphospho-sugar transferases"/>
    <property type="match status" value="1"/>
</dbReference>
<accession>A0A418ZRH1</accession>
<gene>
    <name evidence="2" type="ORF">D3P06_15920</name>
</gene>
<reference evidence="2 3" key="1">
    <citation type="submission" date="2018-09" db="EMBL/GenBank/DDBJ databases">
        <title>Paracoccus onubensis nov. sp. a moderate halophilic bacterium isolated from Gruta de las Maravillas (Aracena, Spain).</title>
        <authorList>
            <person name="Jurado V."/>
            <person name="Gutierrez-Patricio S."/>
            <person name="Gonzalez-Pimentel J.L."/>
            <person name="Laiz L."/>
            <person name="Saiz-Jimenez C."/>
        </authorList>
    </citation>
    <scope>NUCLEOTIDE SEQUENCE [LARGE SCALE GENOMIC DNA]</scope>
    <source>
        <strain evidence="2 3">DSM 19484</strain>
    </source>
</reference>
<evidence type="ECO:0000313" key="2">
    <source>
        <dbReference type="EMBL" id="RJK98575.1"/>
    </source>
</evidence>
<evidence type="ECO:0000256" key="1">
    <source>
        <dbReference type="SAM" id="MobiDB-lite"/>
    </source>
</evidence>
<organism evidence="2 3">
    <name type="scientific">Paracoccus aestuarii</name>
    <dbReference type="NCBI Taxonomy" id="453842"/>
    <lineage>
        <taxon>Bacteria</taxon>
        <taxon>Pseudomonadati</taxon>
        <taxon>Pseudomonadota</taxon>
        <taxon>Alphaproteobacteria</taxon>
        <taxon>Rhodobacterales</taxon>
        <taxon>Paracoccaceae</taxon>
        <taxon>Paracoccus</taxon>
    </lineage>
</organism>
<comment type="caution">
    <text evidence="2">The sequence shown here is derived from an EMBL/GenBank/DDBJ whole genome shotgun (WGS) entry which is preliminary data.</text>
</comment>
<dbReference type="AlphaFoldDB" id="A0A418ZRH1"/>
<protein>
    <submittedName>
        <fullName evidence="2">Glycosyltransferase family 2 protein</fullName>
    </submittedName>
</protein>
<name>A0A418ZRH1_9RHOB</name>
<dbReference type="GO" id="GO:0016740">
    <property type="term" value="F:transferase activity"/>
    <property type="evidence" value="ECO:0007669"/>
    <property type="project" value="UniProtKB-KW"/>
</dbReference>
<dbReference type="InterPro" id="IPR029044">
    <property type="entry name" value="Nucleotide-diphossugar_trans"/>
</dbReference>
<dbReference type="Proteomes" id="UP000285530">
    <property type="component" value="Unassembled WGS sequence"/>
</dbReference>
<sequence>MAAVAGRLRRPPSGTVIQGPNKKPSLPMNMSSLFRIREKINHRLAQRARVRMVDACITPIHGPAMTCLADDQVALVIVGRDVGYFLDHHIRHHVKLGVSHIVYVDNGSTDDSVAIAKRFDNVTVARCTADFRDHQNQIRYFANTKFLKGGWRLAIDPDELLDYPGSDRIDLPELTRRMTARGHTALVAQMLDMVYDGPVAETDGMDFAEAERRFDRFSLRNIAEKPYDSEFLKIILDHNRATNPDIRFLFGGLRRTAFGEQCCLTKHALFKMERGVVPHPHPHVTSGVTCTDFSALLRHYKFAGNVLARERKLLAENRIRHGETRLRVGRFETEDDLNLGDYAEHRDPQLDFLIEQGFLRASEAALRMLA</sequence>
<dbReference type="EMBL" id="QZEV01000117">
    <property type="protein sequence ID" value="RJK98575.1"/>
    <property type="molecule type" value="Genomic_DNA"/>
</dbReference>